<dbReference type="InterPro" id="IPR003807">
    <property type="entry name" value="DUF202"/>
</dbReference>
<name>A0A0D7A3C0_9AGAR</name>
<feature type="non-terminal residue" evidence="7">
    <location>
        <position position="83"/>
    </location>
</feature>
<evidence type="ECO:0000259" key="6">
    <source>
        <dbReference type="Pfam" id="PF02656"/>
    </source>
</evidence>
<dbReference type="Pfam" id="PF02656">
    <property type="entry name" value="DUF202"/>
    <property type="match status" value="1"/>
</dbReference>
<feature type="domain" description="DUF202" evidence="6">
    <location>
        <begin position="21"/>
        <end position="78"/>
    </location>
</feature>
<feature type="non-terminal residue" evidence="7">
    <location>
        <position position="1"/>
    </location>
</feature>
<reference evidence="7 8" key="1">
    <citation type="journal article" date="2015" name="Fungal Genet. Biol.">
        <title>Evolution of novel wood decay mechanisms in Agaricales revealed by the genome sequences of Fistulina hepatica and Cylindrobasidium torrendii.</title>
        <authorList>
            <person name="Floudas D."/>
            <person name="Held B.W."/>
            <person name="Riley R."/>
            <person name="Nagy L.G."/>
            <person name="Koehler G."/>
            <person name="Ransdell A.S."/>
            <person name="Younus H."/>
            <person name="Chow J."/>
            <person name="Chiniquy J."/>
            <person name="Lipzen A."/>
            <person name="Tritt A."/>
            <person name="Sun H."/>
            <person name="Haridas S."/>
            <person name="LaButti K."/>
            <person name="Ohm R.A."/>
            <person name="Kues U."/>
            <person name="Blanchette R.A."/>
            <person name="Grigoriev I.V."/>
            <person name="Minto R.E."/>
            <person name="Hibbett D.S."/>
        </authorList>
    </citation>
    <scope>NUCLEOTIDE SEQUENCE [LARGE SCALE GENOMIC DNA]</scope>
    <source>
        <strain evidence="7 8">ATCC 64428</strain>
    </source>
</reference>
<sequence>RGHRASSFSVLDESELTELRARQRTFQGAYSRSALANLGFSLTILRLFDHRFHGVGLLFAILGAAFFVLAFFRSRHAMHDFAD</sequence>
<organism evidence="7 8">
    <name type="scientific">Fistulina hepatica ATCC 64428</name>
    <dbReference type="NCBI Taxonomy" id="1128425"/>
    <lineage>
        <taxon>Eukaryota</taxon>
        <taxon>Fungi</taxon>
        <taxon>Dikarya</taxon>
        <taxon>Basidiomycota</taxon>
        <taxon>Agaricomycotina</taxon>
        <taxon>Agaricomycetes</taxon>
        <taxon>Agaricomycetidae</taxon>
        <taxon>Agaricales</taxon>
        <taxon>Fistulinaceae</taxon>
        <taxon>Fistulina</taxon>
    </lineage>
</organism>
<accession>A0A0D7A3C0</accession>
<evidence type="ECO:0000256" key="2">
    <source>
        <dbReference type="ARBA" id="ARBA00022692"/>
    </source>
</evidence>
<dbReference type="OrthoDB" id="2555434at2759"/>
<dbReference type="PANTHER" id="PTHR38646">
    <property type="entry name" value="YALI0F00814P"/>
    <property type="match status" value="1"/>
</dbReference>
<dbReference type="PANTHER" id="PTHR38646:SF1">
    <property type="entry name" value="DUF202 DOMAIN-CONTAINING PROTEIN"/>
    <property type="match status" value="1"/>
</dbReference>
<evidence type="ECO:0000313" key="7">
    <source>
        <dbReference type="EMBL" id="KIY44864.1"/>
    </source>
</evidence>
<protein>
    <recommendedName>
        <fullName evidence="6">DUF202 domain-containing protein</fullName>
    </recommendedName>
</protein>
<proteinExistence type="predicted"/>
<feature type="transmembrane region" description="Helical" evidence="5">
    <location>
        <begin position="54"/>
        <end position="72"/>
    </location>
</feature>
<comment type="subcellular location">
    <subcellularLocation>
        <location evidence="1">Endomembrane system</location>
        <topology evidence="1">Multi-pass membrane protein</topology>
    </subcellularLocation>
</comment>
<keyword evidence="3 5" id="KW-1133">Transmembrane helix</keyword>
<evidence type="ECO:0000256" key="3">
    <source>
        <dbReference type="ARBA" id="ARBA00022989"/>
    </source>
</evidence>
<evidence type="ECO:0000256" key="5">
    <source>
        <dbReference type="SAM" id="Phobius"/>
    </source>
</evidence>
<dbReference type="EMBL" id="KN882064">
    <property type="protein sequence ID" value="KIY44864.1"/>
    <property type="molecule type" value="Genomic_DNA"/>
</dbReference>
<evidence type="ECO:0000256" key="4">
    <source>
        <dbReference type="ARBA" id="ARBA00023136"/>
    </source>
</evidence>
<dbReference type="Proteomes" id="UP000054144">
    <property type="component" value="Unassembled WGS sequence"/>
</dbReference>
<keyword evidence="4 5" id="KW-0472">Membrane</keyword>
<evidence type="ECO:0000256" key="1">
    <source>
        <dbReference type="ARBA" id="ARBA00004127"/>
    </source>
</evidence>
<keyword evidence="8" id="KW-1185">Reference proteome</keyword>
<keyword evidence="2 5" id="KW-0812">Transmembrane</keyword>
<dbReference type="AlphaFoldDB" id="A0A0D7A3C0"/>
<gene>
    <name evidence="7" type="ORF">FISHEDRAFT_13338</name>
</gene>
<dbReference type="GO" id="GO:0012505">
    <property type="term" value="C:endomembrane system"/>
    <property type="evidence" value="ECO:0007669"/>
    <property type="project" value="UniProtKB-SubCell"/>
</dbReference>
<evidence type="ECO:0000313" key="8">
    <source>
        <dbReference type="Proteomes" id="UP000054144"/>
    </source>
</evidence>